<proteinExistence type="inferred from homology"/>
<dbReference type="Pfam" id="PF02646">
    <property type="entry name" value="RmuC"/>
    <property type="match status" value="1"/>
</dbReference>
<evidence type="ECO:0000256" key="4">
    <source>
        <dbReference type="ARBA" id="ARBA00023172"/>
    </source>
</evidence>
<gene>
    <name evidence="6" type="ORF">EDE11_11627</name>
</gene>
<dbReference type="InterPro" id="IPR003798">
    <property type="entry name" value="DNA_recombination_RmuC"/>
</dbReference>
<keyword evidence="3 5" id="KW-0175">Coiled coil</keyword>
<dbReference type="RefSeq" id="WP_228375711.1">
    <property type="nucleotide sequence ID" value="NZ_LUUF01000087.1"/>
</dbReference>
<keyword evidence="4" id="KW-0233">DNA recombination</keyword>
<reference evidence="6 7" key="1">
    <citation type="submission" date="2019-03" db="EMBL/GenBank/DDBJ databases">
        <title>Systems level insights into methane cycling in arid and semi-arid ecosystems.</title>
        <authorList>
            <person name="Kalyuzhnaya M."/>
        </authorList>
    </citation>
    <scope>NUCLEOTIDE SEQUENCE [LARGE SCALE GENOMIC DNA]</scope>
    <source>
        <strain evidence="6 7">S-1</strain>
    </source>
</reference>
<comment type="function">
    <text evidence="1">Involved in DNA recombination.</text>
</comment>
<organism evidence="6 7">
    <name type="scientific">Methylomonas methanica</name>
    <dbReference type="NCBI Taxonomy" id="421"/>
    <lineage>
        <taxon>Bacteria</taxon>
        <taxon>Pseudomonadati</taxon>
        <taxon>Pseudomonadota</taxon>
        <taxon>Gammaproteobacteria</taxon>
        <taxon>Methylococcales</taxon>
        <taxon>Methylococcaceae</taxon>
        <taxon>Methylomonas</taxon>
    </lineage>
</organism>
<evidence type="ECO:0000256" key="3">
    <source>
        <dbReference type="ARBA" id="ARBA00023054"/>
    </source>
</evidence>
<evidence type="ECO:0000256" key="2">
    <source>
        <dbReference type="ARBA" id="ARBA00009840"/>
    </source>
</evidence>
<evidence type="ECO:0000256" key="1">
    <source>
        <dbReference type="ARBA" id="ARBA00003416"/>
    </source>
</evidence>
<protein>
    <submittedName>
        <fullName evidence="6">DNA recombination protein RmuC</fullName>
    </submittedName>
</protein>
<evidence type="ECO:0000313" key="6">
    <source>
        <dbReference type="EMBL" id="TCV81139.1"/>
    </source>
</evidence>
<accession>A0ABY2CJ96</accession>
<dbReference type="PANTHER" id="PTHR30563">
    <property type="entry name" value="DNA RECOMBINATION PROTEIN RMUC"/>
    <property type="match status" value="1"/>
</dbReference>
<sequence>MDEIWMALASLPLAALLGYGVCAWLSGKRHRELQSQLEQQQQQLQQQAVKLAVAEERTLLLTQKETELQSLQHQLLALKTENAELNTRQQEQHKHNEEKIRLLQDAENQLKTQFENLAHRIFEERGKQFAEHNKTSIESLVAPLKQQLGEFKNRVESVYDNETKDRISLREEIVSLRRDTAKMNQEALNLTRALKGDHKTQGNWGEMILEKVLEQSGLRKGIEYETQGAFRDSDNRLFKPDVIVRLPENKDVIIDSKVSLLAYERYCSAEDDNQRIEALKQHTEAIRNHIKGLSNKDYSSLKSLRSLDFVLLFMPIEAAFMAAFQADEKLFNDAFEHKIVVVTPTTLLATLRTVQNIWRYEQQNENARLIADKAGGLYDKIRGFVEDIEKLGNQLSTVQKTYDGIVNKLSSGSGNLLRQASAFEELGVKVKKKLPKSLTEQMSPED</sequence>
<comment type="caution">
    <text evidence="6">The sequence shown here is derived from an EMBL/GenBank/DDBJ whole genome shotgun (WGS) entry which is preliminary data.</text>
</comment>
<name>A0ABY2CJ96_METMH</name>
<comment type="similarity">
    <text evidence="2">Belongs to the RmuC family.</text>
</comment>
<keyword evidence="7" id="KW-1185">Reference proteome</keyword>
<evidence type="ECO:0000256" key="5">
    <source>
        <dbReference type="SAM" id="Coils"/>
    </source>
</evidence>
<evidence type="ECO:0000313" key="7">
    <source>
        <dbReference type="Proteomes" id="UP000295649"/>
    </source>
</evidence>
<feature type="coiled-coil region" evidence="5">
    <location>
        <begin position="27"/>
        <end position="116"/>
    </location>
</feature>
<dbReference type="Proteomes" id="UP000295649">
    <property type="component" value="Unassembled WGS sequence"/>
</dbReference>
<feature type="coiled-coil region" evidence="5">
    <location>
        <begin position="159"/>
        <end position="186"/>
    </location>
</feature>
<dbReference type="PANTHER" id="PTHR30563:SF0">
    <property type="entry name" value="DNA RECOMBINATION PROTEIN RMUC"/>
    <property type="match status" value="1"/>
</dbReference>
<dbReference type="EMBL" id="SMCN01000016">
    <property type="protein sequence ID" value="TCV81139.1"/>
    <property type="molecule type" value="Genomic_DNA"/>
</dbReference>